<proteinExistence type="predicted"/>
<dbReference type="InterPro" id="IPR001647">
    <property type="entry name" value="HTH_TetR"/>
</dbReference>
<dbReference type="AlphaFoldDB" id="A0A263CXA7"/>
<evidence type="ECO:0000313" key="4">
    <source>
        <dbReference type="EMBL" id="OZM70783.1"/>
    </source>
</evidence>
<dbReference type="SUPFAM" id="SSF48498">
    <property type="entry name" value="Tetracyclin repressor-like, C-terminal domain"/>
    <property type="match status" value="1"/>
</dbReference>
<dbReference type="EMBL" id="NKYE01000018">
    <property type="protein sequence ID" value="OZM70783.1"/>
    <property type="molecule type" value="Genomic_DNA"/>
</dbReference>
<dbReference type="InterPro" id="IPR009057">
    <property type="entry name" value="Homeodomain-like_sf"/>
</dbReference>
<dbReference type="PANTHER" id="PTHR30055">
    <property type="entry name" value="HTH-TYPE TRANSCRIPTIONAL REGULATOR RUTR"/>
    <property type="match status" value="1"/>
</dbReference>
<dbReference type="RefSeq" id="WP_094865294.1">
    <property type="nucleotide sequence ID" value="NZ_NKYE01000018.1"/>
</dbReference>
<keyword evidence="1 2" id="KW-0238">DNA-binding</keyword>
<keyword evidence="5" id="KW-1185">Reference proteome</keyword>
<dbReference type="PRINTS" id="PR00455">
    <property type="entry name" value="HTHTETR"/>
</dbReference>
<feature type="domain" description="HTH tetR-type" evidence="3">
    <location>
        <begin position="14"/>
        <end position="74"/>
    </location>
</feature>
<organism evidence="4 5">
    <name type="scientific">Amycolatopsis antarctica</name>
    <dbReference type="NCBI Taxonomy" id="1854586"/>
    <lineage>
        <taxon>Bacteria</taxon>
        <taxon>Bacillati</taxon>
        <taxon>Actinomycetota</taxon>
        <taxon>Actinomycetes</taxon>
        <taxon>Pseudonocardiales</taxon>
        <taxon>Pseudonocardiaceae</taxon>
        <taxon>Amycolatopsis</taxon>
    </lineage>
</organism>
<dbReference type="InterPro" id="IPR050109">
    <property type="entry name" value="HTH-type_TetR-like_transc_reg"/>
</dbReference>
<protein>
    <submittedName>
        <fullName evidence="4">TetR family transcriptional regulator</fullName>
    </submittedName>
</protein>
<dbReference type="GO" id="GO:0003700">
    <property type="term" value="F:DNA-binding transcription factor activity"/>
    <property type="evidence" value="ECO:0007669"/>
    <property type="project" value="TreeGrafter"/>
</dbReference>
<name>A0A263CXA7_9PSEU</name>
<sequence length="196" mass="21584">MPKLWNETVDAHRNAVRQAILDATWALVSEHGMTAVTMSQIAQKSGIGRATLYKYFPDVDTILLAWHRHHVTAHLEQLAAVRDKARGPAARLNAVLTAYARISYHREQHGAELMAFLHRDDEIAPARRQLVDLFRDVIGEVMAHGDIRDDIAAGELAGYCLHALSAAGALPSEAAVHRLVRLTLDGLRPPGARVRG</sequence>
<dbReference type="GO" id="GO:0000976">
    <property type="term" value="F:transcription cis-regulatory region binding"/>
    <property type="evidence" value="ECO:0007669"/>
    <property type="project" value="TreeGrafter"/>
</dbReference>
<feature type="DNA-binding region" description="H-T-H motif" evidence="2">
    <location>
        <begin position="37"/>
        <end position="56"/>
    </location>
</feature>
<dbReference type="PANTHER" id="PTHR30055:SF226">
    <property type="entry name" value="HTH-TYPE TRANSCRIPTIONAL REGULATOR PKSA"/>
    <property type="match status" value="1"/>
</dbReference>
<dbReference type="InterPro" id="IPR036271">
    <property type="entry name" value="Tet_transcr_reg_TetR-rel_C_sf"/>
</dbReference>
<evidence type="ECO:0000313" key="5">
    <source>
        <dbReference type="Proteomes" id="UP000242444"/>
    </source>
</evidence>
<dbReference type="Pfam" id="PF00440">
    <property type="entry name" value="TetR_N"/>
    <property type="match status" value="1"/>
</dbReference>
<evidence type="ECO:0000256" key="1">
    <source>
        <dbReference type="ARBA" id="ARBA00023125"/>
    </source>
</evidence>
<dbReference type="InParanoid" id="A0A263CXA7"/>
<dbReference type="OrthoDB" id="4709704at2"/>
<dbReference type="SUPFAM" id="SSF46689">
    <property type="entry name" value="Homeodomain-like"/>
    <property type="match status" value="1"/>
</dbReference>
<dbReference type="PROSITE" id="PS50977">
    <property type="entry name" value="HTH_TETR_2"/>
    <property type="match status" value="1"/>
</dbReference>
<gene>
    <name evidence="4" type="ORF">CFN78_23645</name>
</gene>
<evidence type="ECO:0000259" key="3">
    <source>
        <dbReference type="PROSITE" id="PS50977"/>
    </source>
</evidence>
<comment type="caution">
    <text evidence="4">The sequence shown here is derived from an EMBL/GenBank/DDBJ whole genome shotgun (WGS) entry which is preliminary data.</text>
</comment>
<evidence type="ECO:0000256" key="2">
    <source>
        <dbReference type="PROSITE-ProRule" id="PRU00335"/>
    </source>
</evidence>
<dbReference type="Gene3D" id="1.10.357.10">
    <property type="entry name" value="Tetracycline Repressor, domain 2"/>
    <property type="match status" value="1"/>
</dbReference>
<dbReference type="Proteomes" id="UP000242444">
    <property type="component" value="Unassembled WGS sequence"/>
</dbReference>
<reference evidence="4 5" key="1">
    <citation type="submission" date="2017-07" db="EMBL/GenBank/DDBJ databases">
        <title>Amycolatopsis antarcticus sp. nov., isolated from the surface of an Antarcticus brown macroalga.</title>
        <authorList>
            <person name="Wang J."/>
            <person name="Leiva S."/>
            <person name="Huang J."/>
            <person name="Huang Y."/>
        </authorList>
    </citation>
    <scope>NUCLEOTIDE SEQUENCE [LARGE SCALE GENOMIC DNA]</scope>
    <source>
        <strain evidence="4 5">AU-G6</strain>
    </source>
</reference>
<accession>A0A263CXA7</accession>